<organism evidence="1 2">
    <name type="scientific">Pseudomonas piscis</name>
    <dbReference type="NCBI Taxonomy" id="2614538"/>
    <lineage>
        <taxon>Bacteria</taxon>
        <taxon>Pseudomonadati</taxon>
        <taxon>Pseudomonadota</taxon>
        <taxon>Gammaproteobacteria</taxon>
        <taxon>Pseudomonadales</taxon>
        <taxon>Pseudomonadaceae</taxon>
        <taxon>Pseudomonas</taxon>
    </lineage>
</organism>
<gene>
    <name evidence="1" type="ORF">GDH07_31140</name>
</gene>
<evidence type="ECO:0000313" key="2">
    <source>
        <dbReference type="Proteomes" id="UP000486534"/>
    </source>
</evidence>
<dbReference type="Proteomes" id="UP000486534">
    <property type="component" value="Unassembled WGS sequence"/>
</dbReference>
<comment type="caution">
    <text evidence="1">The sequence shown here is derived from an EMBL/GenBank/DDBJ whole genome shotgun (WGS) entry which is preliminary data.</text>
</comment>
<proteinExistence type="predicted"/>
<dbReference type="RefSeq" id="WP_152899786.1">
    <property type="nucleotide sequence ID" value="NZ_WHUV01000009.1"/>
</dbReference>
<dbReference type="AlphaFoldDB" id="A0A7X1U7I8"/>
<reference evidence="1 2" key="1">
    <citation type="submission" date="2019-10" db="EMBL/GenBank/DDBJ databases">
        <title>Pseudomonas dajingensis sp. nov., isolated from the profound head ulcers of farmed Murray cod (Maccullochella peelii peelii).</title>
        <authorList>
            <person name="Liu Y."/>
        </authorList>
    </citation>
    <scope>NUCLEOTIDE SEQUENCE [LARGE SCALE GENOMIC DNA]</scope>
    <source>
        <strain evidence="1 2">MC042</strain>
    </source>
</reference>
<evidence type="ECO:0000313" key="1">
    <source>
        <dbReference type="EMBL" id="MQA57782.1"/>
    </source>
</evidence>
<dbReference type="EMBL" id="WHUV01000009">
    <property type="protein sequence ID" value="MQA57782.1"/>
    <property type="molecule type" value="Genomic_DNA"/>
</dbReference>
<sequence length="95" mass="10301">MGNMSGMMDMGWEKISKGADLAKFVTLSLAALLGFEAFSTAAVVPPPPHYTLPVQRYFSPSVDQVGFSDSRGFAPATIAPSVPSVVYQDQQRWVF</sequence>
<accession>A0A7X1U7I8</accession>
<protein>
    <submittedName>
        <fullName evidence="1">Uncharacterized protein</fullName>
    </submittedName>
</protein>
<name>A0A7X1U7I8_9PSED</name>